<keyword evidence="2" id="KW-0732">Signal</keyword>
<evidence type="ECO:0000313" key="3">
    <source>
        <dbReference type="EMBL" id="KAK4760629.1"/>
    </source>
</evidence>
<evidence type="ECO:0000313" key="4">
    <source>
        <dbReference type="Proteomes" id="UP001345219"/>
    </source>
</evidence>
<dbReference type="EMBL" id="JAXIOK010000010">
    <property type="protein sequence ID" value="KAK4760629.1"/>
    <property type="molecule type" value="Genomic_DNA"/>
</dbReference>
<protein>
    <submittedName>
        <fullName evidence="3">Uncharacterized protein</fullName>
    </submittedName>
</protein>
<dbReference type="Proteomes" id="UP001345219">
    <property type="component" value="Chromosome 5"/>
</dbReference>
<proteinExistence type="predicted"/>
<name>A0AAN7K6A0_9MYRT</name>
<evidence type="ECO:0000256" key="2">
    <source>
        <dbReference type="SAM" id="SignalP"/>
    </source>
</evidence>
<evidence type="ECO:0000256" key="1">
    <source>
        <dbReference type="SAM" id="MobiDB-lite"/>
    </source>
</evidence>
<gene>
    <name evidence="3" type="ORF">SAY87_005522</name>
</gene>
<dbReference type="AlphaFoldDB" id="A0AAN7K6A0"/>
<feature type="chain" id="PRO_5043041239" evidence="2">
    <location>
        <begin position="37"/>
        <end position="119"/>
    </location>
</feature>
<keyword evidence="4" id="KW-1185">Reference proteome</keyword>
<feature type="region of interest" description="Disordered" evidence="1">
    <location>
        <begin position="68"/>
        <end position="101"/>
    </location>
</feature>
<sequence length="119" mass="12852">MEIQSTMPGRRRLLSGGGTRWHATLLTVALLAALQASGIGSSRLIRKGEVLPDPVDQTVVRKLRPSEQELQAGDGGSGFKNLFESQLPRGPVPPSGSSPCHNYDKLFNFTTTNDYISCP</sequence>
<comment type="caution">
    <text evidence="3">The sequence shown here is derived from an EMBL/GenBank/DDBJ whole genome shotgun (WGS) entry which is preliminary data.</text>
</comment>
<feature type="signal peptide" evidence="2">
    <location>
        <begin position="1"/>
        <end position="36"/>
    </location>
</feature>
<reference evidence="3 4" key="1">
    <citation type="journal article" date="2023" name="Hortic Res">
        <title>Pangenome of water caltrop reveals structural variations and asymmetric subgenome divergence after allopolyploidization.</title>
        <authorList>
            <person name="Zhang X."/>
            <person name="Chen Y."/>
            <person name="Wang L."/>
            <person name="Yuan Y."/>
            <person name="Fang M."/>
            <person name="Shi L."/>
            <person name="Lu R."/>
            <person name="Comes H.P."/>
            <person name="Ma Y."/>
            <person name="Chen Y."/>
            <person name="Huang G."/>
            <person name="Zhou Y."/>
            <person name="Zheng Z."/>
            <person name="Qiu Y."/>
        </authorList>
    </citation>
    <scope>NUCLEOTIDE SEQUENCE [LARGE SCALE GENOMIC DNA]</scope>
    <source>
        <tissue evidence="3">Roots</tissue>
    </source>
</reference>
<organism evidence="3 4">
    <name type="scientific">Trapa incisa</name>
    <dbReference type="NCBI Taxonomy" id="236973"/>
    <lineage>
        <taxon>Eukaryota</taxon>
        <taxon>Viridiplantae</taxon>
        <taxon>Streptophyta</taxon>
        <taxon>Embryophyta</taxon>
        <taxon>Tracheophyta</taxon>
        <taxon>Spermatophyta</taxon>
        <taxon>Magnoliopsida</taxon>
        <taxon>eudicotyledons</taxon>
        <taxon>Gunneridae</taxon>
        <taxon>Pentapetalae</taxon>
        <taxon>rosids</taxon>
        <taxon>malvids</taxon>
        <taxon>Myrtales</taxon>
        <taxon>Lythraceae</taxon>
        <taxon>Trapa</taxon>
    </lineage>
</organism>
<accession>A0AAN7K6A0</accession>